<keyword evidence="7" id="KW-1185">Reference proteome</keyword>
<proteinExistence type="inferred from homology"/>
<name>A0ABS6RZ45_9BACT</name>
<dbReference type="InterPro" id="IPR001977">
    <property type="entry name" value="Depp_CoAkinase"/>
</dbReference>
<keyword evidence="6" id="KW-0418">Kinase</keyword>
<evidence type="ECO:0000256" key="1">
    <source>
        <dbReference type="ARBA" id="ARBA00009018"/>
    </source>
</evidence>
<dbReference type="Pfam" id="PF01121">
    <property type="entry name" value="CoaE"/>
    <property type="match status" value="1"/>
</dbReference>
<keyword evidence="4" id="KW-0173">Coenzyme A biosynthesis</keyword>
<dbReference type="SUPFAM" id="SSF52540">
    <property type="entry name" value="P-loop containing nucleoside triphosphate hydrolases"/>
    <property type="match status" value="1"/>
</dbReference>
<dbReference type="NCBIfam" id="TIGR00152">
    <property type="entry name" value="dephospho-CoA kinase"/>
    <property type="match status" value="1"/>
</dbReference>
<reference evidence="6 7" key="1">
    <citation type="journal article" date="2020" name="J Geophys Res Biogeosci">
        <title>Magnetotaxis as an Adaptation to Enable Bacterial Shuttling of Microbial Sulfur and Sulfur Cycling Across Aquatic Oxic#Anoxic Interfaces.</title>
        <authorList>
            <person name="Li J."/>
            <person name="Liu P."/>
            <person name="Wang J."/>
            <person name="Roberts A.P."/>
            <person name="Pan Y."/>
        </authorList>
    </citation>
    <scope>NUCLEOTIDE SEQUENCE [LARGE SCALE GENOMIC DNA]</scope>
    <source>
        <strain evidence="6 7">MYR-1_YQ</strain>
    </source>
</reference>
<dbReference type="EC" id="2.7.1.24" evidence="5"/>
<feature type="non-terminal residue" evidence="6">
    <location>
        <position position="191"/>
    </location>
</feature>
<accession>A0ABS6RZ45</accession>
<dbReference type="Proteomes" id="UP001196980">
    <property type="component" value="Unassembled WGS sequence"/>
</dbReference>
<dbReference type="GO" id="GO:0004140">
    <property type="term" value="F:dephospho-CoA kinase activity"/>
    <property type="evidence" value="ECO:0007669"/>
    <property type="project" value="UniProtKB-EC"/>
</dbReference>
<keyword evidence="6" id="KW-0808">Transferase</keyword>
<evidence type="ECO:0000256" key="3">
    <source>
        <dbReference type="ARBA" id="ARBA00022840"/>
    </source>
</evidence>
<evidence type="ECO:0000313" key="6">
    <source>
        <dbReference type="EMBL" id="MBV6341846.1"/>
    </source>
</evidence>
<gene>
    <name evidence="6" type="primary">coaE</name>
    <name evidence="6" type="ORF">HWQ67_09640</name>
</gene>
<evidence type="ECO:0000313" key="7">
    <source>
        <dbReference type="Proteomes" id="UP001196980"/>
    </source>
</evidence>
<dbReference type="Gene3D" id="3.40.50.300">
    <property type="entry name" value="P-loop containing nucleotide triphosphate hydrolases"/>
    <property type="match status" value="1"/>
</dbReference>
<evidence type="ECO:0000256" key="5">
    <source>
        <dbReference type="NCBIfam" id="TIGR00152"/>
    </source>
</evidence>
<organism evidence="6 7">
    <name type="scientific">Candidatus Magnetobacterium casense</name>
    <dbReference type="NCBI Taxonomy" id="1455061"/>
    <lineage>
        <taxon>Bacteria</taxon>
        <taxon>Pseudomonadati</taxon>
        <taxon>Nitrospirota</taxon>
        <taxon>Thermodesulfovibrionia</taxon>
        <taxon>Thermodesulfovibrionales</taxon>
        <taxon>Candidatus Magnetobacteriaceae</taxon>
        <taxon>Candidatus Magnetobacterium</taxon>
    </lineage>
</organism>
<dbReference type="InterPro" id="IPR027417">
    <property type="entry name" value="P-loop_NTPase"/>
</dbReference>
<dbReference type="CDD" id="cd02022">
    <property type="entry name" value="DPCK"/>
    <property type="match status" value="1"/>
</dbReference>
<evidence type="ECO:0000256" key="2">
    <source>
        <dbReference type="ARBA" id="ARBA00022741"/>
    </source>
</evidence>
<dbReference type="EMBL" id="JABXWD010000158">
    <property type="protein sequence ID" value="MBV6341846.1"/>
    <property type="molecule type" value="Genomic_DNA"/>
</dbReference>
<evidence type="ECO:0000256" key="4">
    <source>
        <dbReference type="ARBA" id="ARBA00022993"/>
    </source>
</evidence>
<dbReference type="HAMAP" id="MF_00376">
    <property type="entry name" value="Dephospho_CoA_kinase"/>
    <property type="match status" value="1"/>
</dbReference>
<protein>
    <recommendedName>
        <fullName evidence="5">Dephospho-CoA kinase</fullName>
        <ecNumber evidence="5">2.7.1.24</ecNumber>
    </recommendedName>
</protein>
<keyword evidence="2" id="KW-0547">Nucleotide-binding</keyword>
<dbReference type="PANTHER" id="PTHR10695">
    <property type="entry name" value="DEPHOSPHO-COA KINASE-RELATED"/>
    <property type="match status" value="1"/>
</dbReference>
<sequence>MCRALHATFLSEMLAGLTGNFGTGKSTVLGLFRALGAVTVSADEIVHRLLGLDAIKGELVAVAGDILAQDGKIDKRKMAGVVFSDAAIRAGVEAIIHPHVMREIKELHGRNAGGIVVAEIPLLFEGGFERDVDVTITVISTAEAINQRLIRKGYSQQEAARRLAAQMAGGKKAQMSTYVIDNSSTLDILQR</sequence>
<comment type="similarity">
    <text evidence="1">Belongs to the CoaE family.</text>
</comment>
<dbReference type="PANTHER" id="PTHR10695:SF46">
    <property type="entry name" value="BIFUNCTIONAL COENZYME A SYNTHASE-RELATED"/>
    <property type="match status" value="1"/>
</dbReference>
<keyword evidence="3" id="KW-0067">ATP-binding</keyword>
<dbReference type="PROSITE" id="PS51219">
    <property type="entry name" value="DPCK"/>
    <property type="match status" value="1"/>
</dbReference>
<comment type="caution">
    <text evidence="6">The sequence shown here is derived from an EMBL/GenBank/DDBJ whole genome shotgun (WGS) entry which is preliminary data.</text>
</comment>